<dbReference type="GO" id="GO:0007165">
    <property type="term" value="P:signal transduction"/>
    <property type="evidence" value="ECO:0007669"/>
    <property type="project" value="TreeGrafter"/>
</dbReference>
<dbReference type="NCBIfam" id="TIGR00225">
    <property type="entry name" value="prc"/>
    <property type="match status" value="1"/>
</dbReference>
<proteinExistence type="inferred from homology"/>
<dbReference type="InterPro" id="IPR001478">
    <property type="entry name" value="PDZ"/>
</dbReference>
<dbReference type="InterPro" id="IPR036034">
    <property type="entry name" value="PDZ_sf"/>
</dbReference>
<evidence type="ECO:0000259" key="8">
    <source>
        <dbReference type="PROSITE" id="PS50106"/>
    </source>
</evidence>
<evidence type="ECO:0000256" key="6">
    <source>
        <dbReference type="SAM" id="MobiDB-lite"/>
    </source>
</evidence>
<dbReference type="PANTHER" id="PTHR32060:SF30">
    <property type="entry name" value="CARBOXY-TERMINAL PROCESSING PROTEASE CTPA"/>
    <property type="match status" value="1"/>
</dbReference>
<dbReference type="Gene3D" id="3.30.750.44">
    <property type="match status" value="1"/>
</dbReference>
<dbReference type="InterPro" id="IPR004447">
    <property type="entry name" value="Peptidase_S41A"/>
</dbReference>
<dbReference type="SUPFAM" id="SSF52096">
    <property type="entry name" value="ClpP/crotonase"/>
    <property type="match status" value="1"/>
</dbReference>
<feature type="domain" description="PDZ" evidence="8">
    <location>
        <begin position="116"/>
        <end position="186"/>
    </location>
</feature>
<evidence type="ECO:0000313" key="9">
    <source>
        <dbReference type="EMBL" id="MBE9078486.1"/>
    </source>
</evidence>
<dbReference type="Pfam" id="PF03572">
    <property type="entry name" value="Peptidase_S41"/>
    <property type="match status" value="1"/>
</dbReference>
<dbReference type="EMBL" id="JADEXG010000033">
    <property type="protein sequence ID" value="MBE9078486.1"/>
    <property type="molecule type" value="Genomic_DNA"/>
</dbReference>
<dbReference type="Gene3D" id="3.90.226.10">
    <property type="entry name" value="2-enoyl-CoA Hydratase, Chain A, domain 1"/>
    <property type="match status" value="1"/>
</dbReference>
<dbReference type="GO" id="GO:0006508">
    <property type="term" value="P:proteolysis"/>
    <property type="evidence" value="ECO:0007669"/>
    <property type="project" value="UniProtKB-KW"/>
</dbReference>
<dbReference type="SMART" id="SM00245">
    <property type="entry name" value="TSPc"/>
    <property type="match status" value="1"/>
</dbReference>
<keyword evidence="4 5" id="KW-0720">Serine protease</keyword>
<keyword evidence="7" id="KW-0732">Signal</keyword>
<dbReference type="PROSITE" id="PS50106">
    <property type="entry name" value="PDZ"/>
    <property type="match status" value="1"/>
</dbReference>
<dbReference type="FunFam" id="2.30.42.10:FF:000063">
    <property type="entry name" value="Peptidase, S41 family"/>
    <property type="match status" value="1"/>
</dbReference>
<dbReference type="SUPFAM" id="SSF50156">
    <property type="entry name" value="PDZ domain-like"/>
    <property type="match status" value="1"/>
</dbReference>
<gene>
    <name evidence="9" type="ORF">IQ241_14470</name>
</gene>
<dbReference type="RefSeq" id="WP_193908370.1">
    <property type="nucleotide sequence ID" value="NZ_JADEXG010000033.1"/>
</dbReference>
<dbReference type="CDD" id="cd06782">
    <property type="entry name" value="cpPDZ_CPP-like"/>
    <property type="match status" value="1"/>
</dbReference>
<feature type="signal peptide" evidence="7">
    <location>
        <begin position="1"/>
        <end position="29"/>
    </location>
</feature>
<dbReference type="SMART" id="SM00228">
    <property type="entry name" value="PDZ"/>
    <property type="match status" value="1"/>
</dbReference>
<dbReference type="AlphaFoldDB" id="A0A8J7DMC2"/>
<comment type="similarity">
    <text evidence="1 5">Belongs to the peptidase S41A family.</text>
</comment>
<keyword evidence="2 5" id="KW-0645">Protease</keyword>
<dbReference type="Pfam" id="PF17820">
    <property type="entry name" value="PDZ_6"/>
    <property type="match status" value="1"/>
</dbReference>
<dbReference type="CDD" id="cd07560">
    <property type="entry name" value="Peptidase_S41_CPP"/>
    <property type="match status" value="1"/>
</dbReference>
<organism evidence="9 10">
    <name type="scientific">Vasconcelosia minhoensis LEGE 07310</name>
    <dbReference type="NCBI Taxonomy" id="915328"/>
    <lineage>
        <taxon>Bacteria</taxon>
        <taxon>Bacillati</taxon>
        <taxon>Cyanobacteriota</taxon>
        <taxon>Cyanophyceae</taxon>
        <taxon>Nodosilineales</taxon>
        <taxon>Cymatolegaceae</taxon>
        <taxon>Vasconcelosia</taxon>
        <taxon>Vasconcelosia minhoensis</taxon>
    </lineage>
</organism>
<dbReference type="Gene3D" id="2.30.42.10">
    <property type="match status" value="1"/>
</dbReference>
<feature type="compositionally biased region" description="Polar residues" evidence="6">
    <location>
        <begin position="443"/>
        <end position="454"/>
    </location>
</feature>
<evidence type="ECO:0000313" key="10">
    <source>
        <dbReference type="Proteomes" id="UP000636505"/>
    </source>
</evidence>
<dbReference type="InterPro" id="IPR005151">
    <property type="entry name" value="Tail-specific_protease"/>
</dbReference>
<accession>A0A8J7DMC2</accession>
<evidence type="ECO:0000256" key="7">
    <source>
        <dbReference type="SAM" id="SignalP"/>
    </source>
</evidence>
<keyword evidence="10" id="KW-1185">Reference proteome</keyword>
<name>A0A8J7DMC2_9CYAN</name>
<feature type="chain" id="PRO_5035261752" evidence="7">
    <location>
        <begin position="30"/>
        <end position="454"/>
    </location>
</feature>
<dbReference type="PANTHER" id="PTHR32060">
    <property type="entry name" value="TAIL-SPECIFIC PROTEASE"/>
    <property type="match status" value="1"/>
</dbReference>
<evidence type="ECO:0000256" key="5">
    <source>
        <dbReference type="RuleBase" id="RU004404"/>
    </source>
</evidence>
<dbReference type="Proteomes" id="UP000636505">
    <property type="component" value="Unassembled WGS sequence"/>
</dbReference>
<comment type="caution">
    <text evidence="9">The sequence shown here is derived from an EMBL/GenBank/DDBJ whole genome shotgun (WGS) entry which is preliminary data.</text>
</comment>
<dbReference type="InterPro" id="IPR029045">
    <property type="entry name" value="ClpP/crotonase-like_dom_sf"/>
</dbReference>
<dbReference type="GO" id="GO:0030288">
    <property type="term" value="C:outer membrane-bounded periplasmic space"/>
    <property type="evidence" value="ECO:0007669"/>
    <property type="project" value="TreeGrafter"/>
</dbReference>
<reference evidence="9" key="1">
    <citation type="submission" date="2020-10" db="EMBL/GenBank/DDBJ databases">
        <authorList>
            <person name="Castelo-Branco R."/>
            <person name="Eusebio N."/>
            <person name="Adriana R."/>
            <person name="Vieira A."/>
            <person name="Brugerolle De Fraissinette N."/>
            <person name="Rezende De Castro R."/>
            <person name="Schneider M.P."/>
            <person name="Vasconcelos V."/>
            <person name="Leao P.N."/>
        </authorList>
    </citation>
    <scope>NUCLEOTIDE SEQUENCE</scope>
    <source>
        <strain evidence="9">LEGE 07310</strain>
    </source>
</reference>
<keyword evidence="3 5" id="KW-0378">Hydrolase</keyword>
<evidence type="ECO:0000256" key="1">
    <source>
        <dbReference type="ARBA" id="ARBA00009179"/>
    </source>
</evidence>
<dbReference type="InterPro" id="IPR041489">
    <property type="entry name" value="PDZ_6"/>
</dbReference>
<feature type="region of interest" description="Disordered" evidence="6">
    <location>
        <begin position="435"/>
        <end position="454"/>
    </location>
</feature>
<dbReference type="GO" id="GO:0008236">
    <property type="term" value="F:serine-type peptidase activity"/>
    <property type="evidence" value="ECO:0007669"/>
    <property type="project" value="UniProtKB-KW"/>
</dbReference>
<evidence type="ECO:0000256" key="4">
    <source>
        <dbReference type="ARBA" id="ARBA00022825"/>
    </source>
</evidence>
<dbReference type="GO" id="GO:0004175">
    <property type="term" value="F:endopeptidase activity"/>
    <property type="evidence" value="ECO:0007669"/>
    <property type="project" value="TreeGrafter"/>
</dbReference>
<sequence length="454" mass="48580">MKSIRVPAFLNPFAAGVAAALLLPTGPVAIGAAVLTSPNPAQASFENSPKAVLDEAWQIVYREYVDTSFNRVDWLAVRQELLGRDYSSPEAAYDELKRALRRLEDPYTRFLEPEQYASLTEQTSGEVSGIGLQLRREPSSGDIFVLDLLPDSPAQQAGIQAGDQILMIDGRSTENLTVEGVSQLIRGEQGSQVTVTLKRSQTGQQDTMILTREQLQVAAVTSELQQQGNVQVGYIRLTEFSAHAAEQMQSAISRLSAQGAEAFVLDLRGNPGGLLHASIDIGRMLLPRGTIVSTVYRDGHSEVISANRTDITNLPLAVLVNGQSASSSEILTGALRDHNRAVVVGNPTFGKALVQSLHGLPDGSGIAVTVAHYYTPAGTDISQQGITPDVEISLTDDQQQALSRNPTLLGTAADPQFVQAVRALEPVVAQRQQAAATAPLSPPVQQLGQQLGHN</sequence>
<evidence type="ECO:0000256" key="2">
    <source>
        <dbReference type="ARBA" id="ARBA00022670"/>
    </source>
</evidence>
<evidence type="ECO:0000256" key="3">
    <source>
        <dbReference type="ARBA" id="ARBA00022801"/>
    </source>
</evidence>
<protein>
    <submittedName>
        <fullName evidence="9">S41 family peptidase</fullName>
    </submittedName>
</protein>